<dbReference type="SUPFAM" id="SSF57850">
    <property type="entry name" value="RING/U-box"/>
    <property type="match status" value="1"/>
</dbReference>
<dbReference type="Gene3D" id="3.30.40.10">
    <property type="entry name" value="Zinc/RING finger domain, C3HC4 (zinc finger)"/>
    <property type="match status" value="1"/>
</dbReference>
<reference evidence="2" key="1">
    <citation type="submission" date="2020-06" db="EMBL/GenBank/DDBJ databases">
        <authorList>
            <consortium name="Plant Systems Biology data submission"/>
        </authorList>
    </citation>
    <scope>NUCLEOTIDE SEQUENCE</scope>
    <source>
        <strain evidence="2">D6</strain>
    </source>
</reference>
<dbReference type="Gene3D" id="1.20.120.1750">
    <property type="match status" value="1"/>
</dbReference>
<gene>
    <name evidence="2" type="ORF">SEMRO_874_G214180.1</name>
</gene>
<comment type="caution">
    <text evidence="2">The sequence shown here is derived from an EMBL/GenBank/DDBJ whole genome shotgun (WGS) entry which is preliminary data.</text>
</comment>
<evidence type="ECO:0000313" key="2">
    <source>
        <dbReference type="EMBL" id="CAB9517694.1"/>
    </source>
</evidence>
<organism evidence="2 3">
    <name type="scientific">Seminavis robusta</name>
    <dbReference type="NCBI Taxonomy" id="568900"/>
    <lineage>
        <taxon>Eukaryota</taxon>
        <taxon>Sar</taxon>
        <taxon>Stramenopiles</taxon>
        <taxon>Ochrophyta</taxon>
        <taxon>Bacillariophyta</taxon>
        <taxon>Bacillariophyceae</taxon>
        <taxon>Bacillariophycidae</taxon>
        <taxon>Naviculales</taxon>
        <taxon>Naviculaceae</taxon>
        <taxon>Seminavis</taxon>
    </lineage>
</organism>
<keyword evidence="3" id="KW-1185">Reference proteome</keyword>
<accession>A0A9N8EEG2</accession>
<dbReference type="InterPro" id="IPR031127">
    <property type="entry name" value="E3_UB_ligase_RBR"/>
</dbReference>
<name>A0A9N8EEG2_9STRA</name>
<sequence length="414" mass="46477">MPRGYLKHCHRAGRKRARGSGSHSVPVSQRQAKIEKGQKQDFPPYIGEQSQIAQDLACGRYDFSLAQAGPLRRLQGITEDDAADWYNEDDEAFYFEEEGGHEEEMNNEESVPANANNVRDASFHATEDEEGSFVAVSDFKRIGGASVLAASSIGSFSICDHFDDESMFSLISESPDYAIVDVEDDENGEGYHGGTSDSSGEGVVETRVSGVAELHQAPSVCFICYEEKPLVKVMKKFRHPFACYDCLRRHYVVNAQQNISNYPLQCFWPDCERILRDAQVQKFVETKEEMLTHYEMEAQAKALRKRLPFFKDVHECPHCSCANLVRPYRGTKRQTIADDTYNIECTQCSRSFTARKLPAEEILSVLAAIGTMFCNCPSCGAFITKDGGCDHMTCIVCDFDFSFQQAAFDKNVYV</sequence>
<dbReference type="InterPro" id="IPR013083">
    <property type="entry name" value="Znf_RING/FYVE/PHD"/>
</dbReference>
<dbReference type="EMBL" id="CAICTM010000873">
    <property type="protein sequence ID" value="CAB9517694.1"/>
    <property type="molecule type" value="Genomic_DNA"/>
</dbReference>
<dbReference type="PANTHER" id="PTHR11685">
    <property type="entry name" value="RBR FAMILY RING FINGER AND IBR DOMAIN-CONTAINING"/>
    <property type="match status" value="1"/>
</dbReference>
<dbReference type="AlphaFoldDB" id="A0A9N8EEG2"/>
<dbReference type="GO" id="GO:0016567">
    <property type="term" value="P:protein ubiquitination"/>
    <property type="evidence" value="ECO:0007669"/>
    <property type="project" value="InterPro"/>
</dbReference>
<evidence type="ECO:0000256" key="1">
    <source>
        <dbReference type="SAM" id="MobiDB-lite"/>
    </source>
</evidence>
<protein>
    <submittedName>
        <fullName evidence="2">RING finger protein</fullName>
    </submittedName>
</protein>
<dbReference type="Proteomes" id="UP001153069">
    <property type="component" value="Unassembled WGS sequence"/>
</dbReference>
<proteinExistence type="predicted"/>
<feature type="compositionally biased region" description="Basic residues" evidence="1">
    <location>
        <begin position="1"/>
        <end position="18"/>
    </location>
</feature>
<evidence type="ECO:0000313" key="3">
    <source>
        <dbReference type="Proteomes" id="UP001153069"/>
    </source>
</evidence>
<dbReference type="CDD" id="cd20336">
    <property type="entry name" value="Rcat_RBR"/>
    <property type="match status" value="1"/>
</dbReference>
<dbReference type="OrthoDB" id="1431934at2759"/>
<feature type="region of interest" description="Disordered" evidence="1">
    <location>
        <begin position="1"/>
        <end position="43"/>
    </location>
</feature>
<dbReference type="GO" id="GO:0004842">
    <property type="term" value="F:ubiquitin-protein transferase activity"/>
    <property type="evidence" value="ECO:0007669"/>
    <property type="project" value="InterPro"/>
</dbReference>